<dbReference type="InterPro" id="IPR000595">
    <property type="entry name" value="cNMP-bd_dom"/>
</dbReference>
<evidence type="ECO:0000313" key="6">
    <source>
        <dbReference type="EMBL" id="MBP2026156.1"/>
    </source>
</evidence>
<dbReference type="InterPro" id="IPR050397">
    <property type="entry name" value="Env_Response_Regulators"/>
</dbReference>
<dbReference type="SUPFAM" id="SSF51206">
    <property type="entry name" value="cAMP-binding domain-like"/>
    <property type="match status" value="1"/>
</dbReference>
<evidence type="ECO:0000256" key="1">
    <source>
        <dbReference type="ARBA" id="ARBA00023015"/>
    </source>
</evidence>
<keyword evidence="2" id="KW-0238">DNA-binding</keyword>
<dbReference type="Pfam" id="PF13545">
    <property type="entry name" value="HTH_Crp_2"/>
    <property type="match status" value="1"/>
</dbReference>
<dbReference type="PROSITE" id="PS50042">
    <property type="entry name" value="CNMP_BINDING_3"/>
    <property type="match status" value="1"/>
</dbReference>
<dbReference type="InterPro" id="IPR036390">
    <property type="entry name" value="WH_DNA-bd_sf"/>
</dbReference>
<evidence type="ECO:0000256" key="2">
    <source>
        <dbReference type="ARBA" id="ARBA00023125"/>
    </source>
</evidence>
<dbReference type="EMBL" id="JAGGLJ010000024">
    <property type="protein sequence ID" value="MBP2026156.1"/>
    <property type="molecule type" value="Genomic_DNA"/>
</dbReference>
<dbReference type="PRINTS" id="PR00034">
    <property type="entry name" value="HTHCRP"/>
</dbReference>
<dbReference type="InterPro" id="IPR014710">
    <property type="entry name" value="RmlC-like_jellyroll"/>
</dbReference>
<name>A0ABS4KEF6_9FIRM</name>
<gene>
    <name evidence="6" type="ORF">J2Z71_001714</name>
</gene>
<reference evidence="6 7" key="1">
    <citation type="submission" date="2021-03" db="EMBL/GenBank/DDBJ databases">
        <title>Genomic Encyclopedia of Type Strains, Phase IV (KMG-IV): sequencing the most valuable type-strain genomes for metagenomic binning, comparative biology and taxonomic classification.</title>
        <authorList>
            <person name="Goeker M."/>
        </authorList>
    </citation>
    <scope>NUCLEOTIDE SEQUENCE [LARGE SCALE GENOMIC DNA]</scope>
    <source>
        <strain evidence="6 7">DSM 27563</strain>
    </source>
</reference>
<protein>
    <submittedName>
        <fullName evidence="6">CRP-like cAMP-binding protein</fullName>
    </submittedName>
</protein>
<organism evidence="6 7">
    <name type="scientific">Peptoniphilus stercorisuis</name>
    <dbReference type="NCBI Taxonomy" id="1436965"/>
    <lineage>
        <taxon>Bacteria</taxon>
        <taxon>Bacillati</taxon>
        <taxon>Bacillota</taxon>
        <taxon>Tissierellia</taxon>
        <taxon>Tissierellales</taxon>
        <taxon>Peptoniphilaceae</taxon>
        <taxon>Peptoniphilus</taxon>
    </lineage>
</organism>
<dbReference type="CDD" id="cd00038">
    <property type="entry name" value="CAP_ED"/>
    <property type="match status" value="1"/>
</dbReference>
<comment type="caution">
    <text evidence="6">The sequence shown here is derived from an EMBL/GenBank/DDBJ whole genome shotgun (WGS) entry which is preliminary data.</text>
</comment>
<proteinExistence type="predicted"/>
<feature type="domain" description="Cyclic nucleotide-binding" evidence="4">
    <location>
        <begin position="7"/>
        <end position="111"/>
    </location>
</feature>
<feature type="domain" description="HTH crp-type" evidence="5">
    <location>
        <begin position="147"/>
        <end position="213"/>
    </location>
</feature>
<dbReference type="InterPro" id="IPR018490">
    <property type="entry name" value="cNMP-bd_dom_sf"/>
</dbReference>
<dbReference type="Pfam" id="PF00027">
    <property type="entry name" value="cNMP_binding"/>
    <property type="match status" value="1"/>
</dbReference>
<evidence type="ECO:0000259" key="5">
    <source>
        <dbReference type="PROSITE" id="PS51063"/>
    </source>
</evidence>
<dbReference type="SMART" id="SM00419">
    <property type="entry name" value="HTH_CRP"/>
    <property type="match status" value="1"/>
</dbReference>
<sequence length="218" mass="25730">MFKELKLFKGLSEEEIKNFLEINNAIISSYKEGEYIFEQDDMPKYLYILLEGSISVERMDINGKRTIINQFREKNTVFGEVYLYVDSKKYDYSALSIEDSKILSIEKEAFEFHIDDKYSKIITNNMLEILSNKAFYLNQKILIYSSFSLRQKLSKFFLLISENKDIVELELNREELADFLGVTRPSISRELMNMQEDGLIKIDKNKVSLNRNLLKDFL</sequence>
<dbReference type="PROSITE" id="PS51063">
    <property type="entry name" value="HTH_CRP_2"/>
    <property type="match status" value="1"/>
</dbReference>
<dbReference type="InterPro" id="IPR012318">
    <property type="entry name" value="HTH_CRP"/>
</dbReference>
<evidence type="ECO:0000259" key="4">
    <source>
        <dbReference type="PROSITE" id="PS50042"/>
    </source>
</evidence>
<evidence type="ECO:0000313" key="7">
    <source>
        <dbReference type="Proteomes" id="UP001519306"/>
    </source>
</evidence>
<accession>A0ABS4KEF6</accession>
<dbReference type="Gene3D" id="2.60.120.10">
    <property type="entry name" value="Jelly Rolls"/>
    <property type="match status" value="1"/>
</dbReference>
<dbReference type="SUPFAM" id="SSF46785">
    <property type="entry name" value="Winged helix' DNA-binding domain"/>
    <property type="match status" value="1"/>
</dbReference>
<dbReference type="Proteomes" id="UP001519306">
    <property type="component" value="Unassembled WGS sequence"/>
</dbReference>
<keyword evidence="1" id="KW-0805">Transcription regulation</keyword>
<dbReference type="PANTHER" id="PTHR24567">
    <property type="entry name" value="CRP FAMILY TRANSCRIPTIONAL REGULATORY PROTEIN"/>
    <property type="match status" value="1"/>
</dbReference>
<dbReference type="PANTHER" id="PTHR24567:SF58">
    <property type="entry name" value="CYCLIC AMP-BINDING REGULATORY PROTEIN"/>
    <property type="match status" value="1"/>
</dbReference>
<dbReference type="RefSeq" id="WP_210062187.1">
    <property type="nucleotide sequence ID" value="NZ_JAGGLJ010000024.1"/>
</dbReference>
<dbReference type="SMART" id="SM00100">
    <property type="entry name" value="cNMP"/>
    <property type="match status" value="1"/>
</dbReference>
<keyword evidence="3" id="KW-0804">Transcription</keyword>
<evidence type="ECO:0000256" key="3">
    <source>
        <dbReference type="ARBA" id="ARBA00023163"/>
    </source>
</evidence>
<keyword evidence="7" id="KW-1185">Reference proteome</keyword>